<gene>
    <name evidence="2" type="ORF">FHS87_003287</name>
</gene>
<accession>A0A840YK64</accession>
<name>A0A840YK64_9PROT</name>
<dbReference type="PANTHER" id="PTHR36440">
    <property type="entry name" value="PUTATIVE (AFU_ORTHOLOGUE AFUA_8G07350)-RELATED"/>
    <property type="match status" value="1"/>
</dbReference>
<dbReference type="AlphaFoldDB" id="A0A840YK64"/>
<evidence type="ECO:0000259" key="1">
    <source>
        <dbReference type="Pfam" id="PF07883"/>
    </source>
</evidence>
<dbReference type="InterPro" id="IPR011051">
    <property type="entry name" value="RmlC_Cupin_sf"/>
</dbReference>
<dbReference type="Pfam" id="PF07883">
    <property type="entry name" value="Cupin_2"/>
    <property type="match status" value="1"/>
</dbReference>
<organism evidence="2 3">
    <name type="scientific">Muricoccus pecuniae</name>
    <dbReference type="NCBI Taxonomy" id="693023"/>
    <lineage>
        <taxon>Bacteria</taxon>
        <taxon>Pseudomonadati</taxon>
        <taxon>Pseudomonadota</taxon>
        <taxon>Alphaproteobacteria</taxon>
        <taxon>Acetobacterales</taxon>
        <taxon>Roseomonadaceae</taxon>
        <taxon>Muricoccus</taxon>
    </lineage>
</organism>
<keyword evidence="3" id="KW-1185">Reference proteome</keyword>
<reference evidence="2 3" key="1">
    <citation type="submission" date="2020-08" db="EMBL/GenBank/DDBJ databases">
        <title>Genomic Encyclopedia of Type Strains, Phase IV (KMG-IV): sequencing the most valuable type-strain genomes for metagenomic binning, comparative biology and taxonomic classification.</title>
        <authorList>
            <person name="Goeker M."/>
        </authorList>
    </citation>
    <scope>NUCLEOTIDE SEQUENCE [LARGE SCALE GENOMIC DNA]</scope>
    <source>
        <strain evidence="2 3">DSM 25622</strain>
    </source>
</reference>
<feature type="domain" description="Cupin type-2" evidence="1">
    <location>
        <begin position="30"/>
        <end position="98"/>
    </location>
</feature>
<dbReference type="InterPro" id="IPR053146">
    <property type="entry name" value="QDO-like"/>
</dbReference>
<evidence type="ECO:0000313" key="2">
    <source>
        <dbReference type="EMBL" id="MBB5695232.1"/>
    </source>
</evidence>
<dbReference type="EMBL" id="JACIJD010000015">
    <property type="protein sequence ID" value="MBB5695232.1"/>
    <property type="molecule type" value="Genomic_DNA"/>
</dbReference>
<dbReference type="InterPro" id="IPR014710">
    <property type="entry name" value="RmlC-like_jellyroll"/>
</dbReference>
<dbReference type="InterPro" id="IPR013096">
    <property type="entry name" value="Cupin_2"/>
</dbReference>
<dbReference type="Proteomes" id="UP000580654">
    <property type="component" value="Unassembled WGS sequence"/>
</dbReference>
<dbReference type="PANTHER" id="PTHR36440:SF1">
    <property type="entry name" value="PUTATIVE (AFU_ORTHOLOGUE AFUA_8G07350)-RELATED"/>
    <property type="match status" value="1"/>
</dbReference>
<dbReference type="RefSeq" id="WP_184520434.1">
    <property type="nucleotide sequence ID" value="NZ_JACIJD010000015.1"/>
</dbReference>
<protein>
    <submittedName>
        <fullName evidence="2">Quercetin dioxygenase-like cupin family protein</fullName>
    </submittedName>
</protein>
<proteinExistence type="predicted"/>
<evidence type="ECO:0000313" key="3">
    <source>
        <dbReference type="Proteomes" id="UP000580654"/>
    </source>
</evidence>
<dbReference type="Gene3D" id="2.60.120.10">
    <property type="entry name" value="Jelly Rolls"/>
    <property type="match status" value="1"/>
</dbReference>
<keyword evidence="2" id="KW-0223">Dioxygenase</keyword>
<dbReference type="SUPFAM" id="SSF51182">
    <property type="entry name" value="RmlC-like cupins"/>
    <property type="match status" value="1"/>
</dbReference>
<keyword evidence="2" id="KW-0560">Oxidoreductase</keyword>
<sequence>MTEIIEFGSFQLRFLRDRHGTAGSLDMFELVLQPEGRMPVPHYHEAWEETVYGLAGTVSYTVKGEAHDVGPGESLFIPRGKVHGFSNRSGAVASCLCILTPGVLGPEYFRELAALLRSGNPDPARAREIMLRYGLVPVPQG</sequence>
<comment type="caution">
    <text evidence="2">The sequence shown here is derived from an EMBL/GenBank/DDBJ whole genome shotgun (WGS) entry which is preliminary data.</text>
</comment>
<dbReference type="GO" id="GO:0051213">
    <property type="term" value="F:dioxygenase activity"/>
    <property type="evidence" value="ECO:0007669"/>
    <property type="project" value="UniProtKB-KW"/>
</dbReference>
<dbReference type="CDD" id="cd06979">
    <property type="entry name" value="cupin_RemF-like"/>
    <property type="match status" value="1"/>
</dbReference>